<feature type="transmembrane region" description="Helical" evidence="7">
    <location>
        <begin position="152"/>
        <end position="175"/>
    </location>
</feature>
<dbReference type="SUPFAM" id="SSF103473">
    <property type="entry name" value="MFS general substrate transporter"/>
    <property type="match status" value="1"/>
</dbReference>
<keyword evidence="3" id="KW-1003">Cell membrane</keyword>
<feature type="transmembrane region" description="Helical" evidence="7">
    <location>
        <begin position="113"/>
        <end position="131"/>
    </location>
</feature>
<dbReference type="EMBL" id="PDOE01000004">
    <property type="protein sequence ID" value="RKL67316.1"/>
    <property type="molecule type" value="Genomic_DNA"/>
</dbReference>
<keyword evidence="2" id="KW-0813">Transport</keyword>
<evidence type="ECO:0000256" key="7">
    <source>
        <dbReference type="SAM" id="Phobius"/>
    </source>
</evidence>
<dbReference type="RefSeq" id="WP_110937196.1">
    <property type="nucleotide sequence ID" value="NZ_KZ614146.1"/>
</dbReference>
<organism evidence="9 10">
    <name type="scientific">Salipaludibacillus neizhouensis</name>
    <dbReference type="NCBI Taxonomy" id="885475"/>
    <lineage>
        <taxon>Bacteria</taxon>
        <taxon>Bacillati</taxon>
        <taxon>Bacillota</taxon>
        <taxon>Bacilli</taxon>
        <taxon>Bacillales</taxon>
        <taxon>Bacillaceae</taxon>
    </lineage>
</organism>
<evidence type="ECO:0000256" key="3">
    <source>
        <dbReference type="ARBA" id="ARBA00022475"/>
    </source>
</evidence>
<feature type="transmembrane region" description="Helical" evidence="7">
    <location>
        <begin position="38"/>
        <end position="63"/>
    </location>
</feature>
<feature type="transmembrane region" description="Helical" evidence="7">
    <location>
        <begin position="86"/>
        <end position="107"/>
    </location>
</feature>
<dbReference type="GO" id="GO:0022857">
    <property type="term" value="F:transmembrane transporter activity"/>
    <property type="evidence" value="ECO:0007669"/>
    <property type="project" value="InterPro"/>
</dbReference>
<dbReference type="AlphaFoldDB" id="A0A3A9KRL4"/>
<dbReference type="Proteomes" id="UP000281498">
    <property type="component" value="Unassembled WGS sequence"/>
</dbReference>
<proteinExistence type="predicted"/>
<name>A0A3A9KRL4_9BACI</name>
<dbReference type="OrthoDB" id="2276409at2"/>
<dbReference type="Pfam" id="PF05977">
    <property type="entry name" value="MFS_3"/>
    <property type="match status" value="1"/>
</dbReference>
<keyword evidence="4 7" id="KW-0812">Transmembrane</keyword>
<evidence type="ECO:0000256" key="2">
    <source>
        <dbReference type="ARBA" id="ARBA00022448"/>
    </source>
</evidence>
<keyword evidence="5 7" id="KW-1133">Transmembrane helix</keyword>
<evidence type="ECO:0000256" key="5">
    <source>
        <dbReference type="ARBA" id="ARBA00022989"/>
    </source>
</evidence>
<feature type="transmembrane region" description="Helical" evidence="7">
    <location>
        <begin position="320"/>
        <end position="339"/>
    </location>
</feature>
<gene>
    <name evidence="9" type="ORF">CR203_12520</name>
</gene>
<evidence type="ECO:0000259" key="8">
    <source>
        <dbReference type="PROSITE" id="PS50850"/>
    </source>
</evidence>
<dbReference type="InterPro" id="IPR010290">
    <property type="entry name" value="TM_effector"/>
</dbReference>
<evidence type="ECO:0000256" key="4">
    <source>
        <dbReference type="ARBA" id="ARBA00022692"/>
    </source>
</evidence>
<dbReference type="PANTHER" id="PTHR43266:SF2">
    <property type="entry name" value="MAJOR FACILITATOR SUPERFAMILY (MFS) PROFILE DOMAIN-CONTAINING PROTEIN"/>
    <property type="match status" value="1"/>
</dbReference>
<comment type="subcellular location">
    <subcellularLocation>
        <location evidence="1">Cell membrane</location>
        <topology evidence="1">Multi-pass membrane protein</topology>
    </subcellularLocation>
</comment>
<dbReference type="GO" id="GO:0005886">
    <property type="term" value="C:plasma membrane"/>
    <property type="evidence" value="ECO:0007669"/>
    <property type="project" value="UniProtKB-SubCell"/>
</dbReference>
<evidence type="ECO:0000256" key="6">
    <source>
        <dbReference type="ARBA" id="ARBA00023136"/>
    </source>
</evidence>
<evidence type="ECO:0000313" key="9">
    <source>
        <dbReference type="EMBL" id="RKL67316.1"/>
    </source>
</evidence>
<keyword evidence="6 7" id="KW-0472">Membrane</keyword>
<dbReference type="InterPro" id="IPR022324">
    <property type="entry name" value="Bacilysin_exporter_BacE_put"/>
</dbReference>
<feature type="transmembrane region" description="Helical" evidence="7">
    <location>
        <begin position="235"/>
        <end position="256"/>
    </location>
</feature>
<feature type="transmembrane region" description="Helical" evidence="7">
    <location>
        <begin position="383"/>
        <end position="401"/>
    </location>
</feature>
<feature type="transmembrane region" description="Helical" evidence="7">
    <location>
        <begin position="268"/>
        <end position="287"/>
    </location>
</feature>
<dbReference type="PROSITE" id="PS50850">
    <property type="entry name" value="MFS"/>
    <property type="match status" value="1"/>
</dbReference>
<feature type="transmembrane region" description="Helical" evidence="7">
    <location>
        <begin position="360"/>
        <end position="377"/>
    </location>
</feature>
<feature type="transmembrane region" description="Helical" evidence="7">
    <location>
        <begin position="181"/>
        <end position="201"/>
    </location>
</feature>
<sequence>MGEPAIKSRDNEVPEFKKNYSVFRFIGGNLISFCGDQIYLIAFPLMVLAITGSPLIMGIVAALERLPVLFQPVTGILADRYNRKHLLLFCDFARCIIVGLIGVLFILDALEIWVLYSGAFIVGTLSQIYNTSQFASIPKLVRNSDLQVVNSINTGFFNTAVLVAPGIGGFIISLYNPGYALLINSFSFFIAFLAILSINLHTEINVEKKKRSFWIDIKEGFHFVIQTKPILFTNLAMLASVFGTTLFLTMLVFHLTDTMHLSAEQTGLLLSIGGIGAIGGALATNFLRKKYSYRRILFGASFIGGLSIVFFGLANTYFLLIISNAIGTLAASMMNPCIVTIRQTLTPDQLLGRVQATSRFMTWILMPVAALLAGVLSNQFGTNFTIVLGGIISTAASFFYLHRSLKY</sequence>
<dbReference type="PANTHER" id="PTHR43266">
    <property type="entry name" value="MACROLIDE-EFFLUX PROTEIN"/>
    <property type="match status" value="1"/>
</dbReference>
<feature type="transmembrane region" description="Helical" evidence="7">
    <location>
        <begin position="296"/>
        <end position="314"/>
    </location>
</feature>
<accession>A0A3A9KRL4</accession>
<evidence type="ECO:0000256" key="1">
    <source>
        <dbReference type="ARBA" id="ARBA00004651"/>
    </source>
</evidence>
<reference evidence="9 10" key="1">
    <citation type="submission" date="2017-10" db="EMBL/GenBank/DDBJ databases">
        <title>Bacillus sp. nov., a halophilic bacterium isolated from a Keqin Lake.</title>
        <authorList>
            <person name="Wang H."/>
        </authorList>
    </citation>
    <scope>NUCLEOTIDE SEQUENCE [LARGE SCALE GENOMIC DNA]</scope>
    <source>
        <strain evidence="9 10">KCTC 13187</strain>
    </source>
</reference>
<dbReference type="InterPro" id="IPR020846">
    <property type="entry name" value="MFS_dom"/>
</dbReference>
<comment type="caution">
    <text evidence="9">The sequence shown here is derived from an EMBL/GenBank/DDBJ whole genome shotgun (WGS) entry which is preliminary data.</text>
</comment>
<evidence type="ECO:0000313" key="10">
    <source>
        <dbReference type="Proteomes" id="UP000281498"/>
    </source>
</evidence>
<dbReference type="CDD" id="cd06173">
    <property type="entry name" value="MFS_MefA_like"/>
    <property type="match status" value="1"/>
</dbReference>
<keyword evidence="10" id="KW-1185">Reference proteome</keyword>
<feature type="domain" description="Major facilitator superfamily (MFS) profile" evidence="8">
    <location>
        <begin position="229"/>
        <end position="407"/>
    </location>
</feature>
<dbReference type="Gene3D" id="1.20.1250.20">
    <property type="entry name" value="MFS general substrate transporter like domains"/>
    <property type="match status" value="1"/>
</dbReference>
<dbReference type="PRINTS" id="PR01988">
    <property type="entry name" value="EXPORTERBACE"/>
</dbReference>
<protein>
    <submittedName>
        <fullName evidence="9">MFS transporter</fullName>
    </submittedName>
</protein>
<dbReference type="InterPro" id="IPR036259">
    <property type="entry name" value="MFS_trans_sf"/>
</dbReference>